<dbReference type="Pfam" id="PF05380">
    <property type="entry name" value="Peptidase_A17"/>
    <property type="match status" value="1"/>
</dbReference>
<dbReference type="Pfam" id="PF03564">
    <property type="entry name" value="DUF1759"/>
    <property type="match status" value="1"/>
</dbReference>
<dbReference type="EMBL" id="UYJE01004230">
    <property type="protein sequence ID" value="VDI26293.1"/>
    <property type="molecule type" value="Genomic_DNA"/>
</dbReference>
<evidence type="ECO:0000259" key="3">
    <source>
        <dbReference type="SMART" id="SM00343"/>
    </source>
</evidence>
<comment type="caution">
    <text evidence="4">The sequence shown here is derived from an EMBL/GenBank/DDBJ whole genome shotgun (WGS) entry which is preliminary data.</text>
</comment>
<keyword evidence="5" id="KW-1185">Reference proteome</keyword>
<sequence>MSSPGEEPRVTRHRKMTEKGLFWQLDTLQQNLKKAISAWHSKHNKLSILLSDSDDLAEIRATRDSLVKCMSQIEDIYRHLSRLLSGVGSEHSQLASEIGTDISQKFEQCETDTATILKKEITKRIQCIDEVKSERSSRRSSRSNRSVSERSHVSSRISNASKLSETAARAAELKTKLKYIEAESKAKLELDKIQTRRELETAEVKLEILEGVSQGGSVLDDAKKYLPQADILTNFLKTVSASHDQNKNSSVPNILSSSVPFTSDTNVDYAINQNQPVVAPFVSSSEKQVVSERWITYKPILCMWIYRKTEMPIMSKTISSDVVTDLAKSFADQVNLNRLPPPEPPIFNGDPLKYASWKVAFETLIERRNIPPLEQIHYLRRYVGDSVREVIENFFLIATDDSYFDAKKLLDQRYGDPFIVGNAFRDRLEKWPKIASRDSLGLRKFSDYIKQCLSAMKTIKNLNVLNDDRENRKLLSKFPDWIVTRWGRIVAQHKSDHHTFPSFQTFSVFIERESTIANDPVTSLNSLKTDSTPRNTDTNFRSVKNDRDTPRRNAFATETKSTSYDRTKESNSGANKNCLFCHKAGHILDSCRNYLAKSVQERKEFAKRTGLCFACLGSGHLSKQCNKRATCSICTKRHPTAFHGDVVKQYPNNSKQPTPCNEEKELYKSQTGAVLMSITESCGKSSMIVPVYLSHTDNQQHEILVYALLDTQSDTTFILDNTRQTLGLSGTDVKLSLSTMHSQNSIVDSCKIDGLIVRAYDSDMKITLPSTFARDILPANRAHIPTGDMARRWPQLEKIASQLMPVSDCEFGLLIGYNCARALTPREVIPTTDDGPYAQKTDLGWGIVGIVDPSCIDNALTTHSHRMIAFESHVLFTIRNCTKLVSPVEVARMMELDFSERTHDKQSMSFDDKRFLNILESGIRVNDGHYEMPLTFKGSEPILPNNKSQAIQRFNHLRKRLRNDARYRNDYFKSMDDLITKGFAEKVKPSQSDNEGHVWYIPHHGVYHPQKPEKVRVVFDCSSRYKGESLNDYLLQGPDLTNSLVGVLCRFRQEPIAVVCDIEQMFLQFKVRTEHQDYLRFLWWDNYEDLSKEPCEYRMNVHLFGAASSPGCANFGLKQLANDYEADFGSEVSNFIRRDFYVDDGLKSVSNVTEAVNLIHGSVEMCNKRGLRLHKFLSNSKDVLAHIPEKDRAKELNLNLSHDELPTTKTLGIEWCIELDVFQFRITLNNKPPTRRGMLSTLSAVYDPLGIISPIILVGKQLLQDLCKDQTDWDTPLPEDIQNKWERWKQDLIDLELLKINRCFKPVDFGEVKFIEFHHFSDASSNGYGQCSYVRLFNFKQQVHCALVIGKSRVVPLKPITIPRLELTAAVISVKISAILRDELEYSDKNVTEYFWTDSNVVLGYIANDSRRFHVFVANRVQQIRDNTEPFQWNYVSSAENPADIASRGATPIKLRESKWFTGPDFLWNAEHVVRKELSDTYKPLLNDPEVRKVKVNVYKYLFTSSCVHT</sequence>
<dbReference type="PANTHER" id="PTHR47331:SF5">
    <property type="entry name" value="RIBONUCLEASE H"/>
    <property type="match status" value="1"/>
</dbReference>
<feature type="coiled-coil region" evidence="1">
    <location>
        <begin position="163"/>
        <end position="212"/>
    </location>
</feature>
<feature type="region of interest" description="Disordered" evidence="2">
    <location>
        <begin position="522"/>
        <end position="550"/>
    </location>
</feature>
<dbReference type="InterPro" id="IPR008042">
    <property type="entry name" value="Retrotrans_Pao"/>
</dbReference>
<reference evidence="4" key="1">
    <citation type="submission" date="2018-11" db="EMBL/GenBank/DDBJ databases">
        <authorList>
            <person name="Alioto T."/>
            <person name="Alioto T."/>
        </authorList>
    </citation>
    <scope>NUCLEOTIDE SEQUENCE</scope>
</reference>
<dbReference type="GO" id="GO:0008270">
    <property type="term" value="F:zinc ion binding"/>
    <property type="evidence" value="ECO:0007669"/>
    <property type="project" value="InterPro"/>
</dbReference>
<dbReference type="InterPro" id="IPR001878">
    <property type="entry name" value="Znf_CCHC"/>
</dbReference>
<dbReference type="OrthoDB" id="10025024at2759"/>
<feature type="region of interest" description="Disordered" evidence="2">
    <location>
        <begin position="132"/>
        <end position="161"/>
    </location>
</feature>
<protein>
    <recommendedName>
        <fullName evidence="3">CCHC-type domain-containing protein</fullName>
    </recommendedName>
</protein>
<feature type="domain" description="CCHC-type" evidence="3">
    <location>
        <begin position="577"/>
        <end position="593"/>
    </location>
</feature>
<keyword evidence="1" id="KW-0175">Coiled coil</keyword>
<dbReference type="InterPro" id="IPR036875">
    <property type="entry name" value="Znf_CCHC_sf"/>
</dbReference>
<evidence type="ECO:0000313" key="4">
    <source>
        <dbReference type="EMBL" id="VDI26293.1"/>
    </source>
</evidence>
<dbReference type="Proteomes" id="UP000596742">
    <property type="component" value="Unassembled WGS sequence"/>
</dbReference>
<gene>
    <name evidence="4" type="ORF">MGAL_10B063723</name>
</gene>
<dbReference type="SMART" id="SM00343">
    <property type="entry name" value="ZnF_C2HC"/>
    <property type="match status" value="2"/>
</dbReference>
<evidence type="ECO:0000256" key="2">
    <source>
        <dbReference type="SAM" id="MobiDB-lite"/>
    </source>
</evidence>
<feature type="compositionally biased region" description="Polar residues" evidence="2">
    <location>
        <begin position="522"/>
        <end position="542"/>
    </location>
</feature>
<proteinExistence type="predicted"/>
<dbReference type="Gene3D" id="4.10.60.10">
    <property type="entry name" value="Zinc finger, CCHC-type"/>
    <property type="match status" value="1"/>
</dbReference>
<dbReference type="PANTHER" id="PTHR47331">
    <property type="entry name" value="PHD-TYPE DOMAIN-CONTAINING PROTEIN"/>
    <property type="match status" value="1"/>
</dbReference>
<feature type="domain" description="CCHC-type" evidence="3">
    <location>
        <begin position="611"/>
        <end position="627"/>
    </location>
</feature>
<organism evidence="4 5">
    <name type="scientific">Mytilus galloprovincialis</name>
    <name type="common">Mediterranean mussel</name>
    <dbReference type="NCBI Taxonomy" id="29158"/>
    <lineage>
        <taxon>Eukaryota</taxon>
        <taxon>Metazoa</taxon>
        <taxon>Spiralia</taxon>
        <taxon>Lophotrochozoa</taxon>
        <taxon>Mollusca</taxon>
        <taxon>Bivalvia</taxon>
        <taxon>Autobranchia</taxon>
        <taxon>Pteriomorphia</taxon>
        <taxon>Mytilida</taxon>
        <taxon>Mytiloidea</taxon>
        <taxon>Mytilidae</taxon>
        <taxon>Mytilinae</taxon>
        <taxon>Mytilus</taxon>
    </lineage>
</organism>
<dbReference type="CDD" id="cd01644">
    <property type="entry name" value="RT_pepA17"/>
    <property type="match status" value="1"/>
</dbReference>
<dbReference type="InterPro" id="IPR043502">
    <property type="entry name" value="DNA/RNA_pol_sf"/>
</dbReference>
<evidence type="ECO:0000313" key="5">
    <source>
        <dbReference type="Proteomes" id="UP000596742"/>
    </source>
</evidence>
<evidence type="ECO:0000256" key="1">
    <source>
        <dbReference type="SAM" id="Coils"/>
    </source>
</evidence>
<accession>A0A8B6E021</accession>
<dbReference type="InterPro" id="IPR005312">
    <property type="entry name" value="DUF1759"/>
</dbReference>
<dbReference type="GO" id="GO:0003676">
    <property type="term" value="F:nucleic acid binding"/>
    <property type="evidence" value="ECO:0007669"/>
    <property type="project" value="InterPro"/>
</dbReference>
<dbReference type="SUPFAM" id="SSF56672">
    <property type="entry name" value="DNA/RNA polymerases"/>
    <property type="match status" value="1"/>
</dbReference>
<dbReference type="SUPFAM" id="SSF57756">
    <property type="entry name" value="Retrovirus zinc finger-like domains"/>
    <property type="match status" value="1"/>
</dbReference>
<name>A0A8B6E021_MYTGA</name>